<dbReference type="PROSITE" id="PS00751">
    <property type="entry name" value="TCP1_2"/>
    <property type="match status" value="1"/>
</dbReference>
<comment type="caution">
    <text evidence="9">The sequence shown here is derived from an EMBL/GenBank/DDBJ whole genome shotgun (WGS) entry which is preliminary data.</text>
</comment>
<comment type="similarity">
    <text evidence="2">Belongs to the TCP-1 chaperonin family.</text>
</comment>
<reference evidence="9" key="1">
    <citation type="submission" date="2021-01" db="EMBL/GenBank/DDBJ databases">
        <authorList>
            <consortium name="Genoscope - CEA"/>
            <person name="William W."/>
        </authorList>
    </citation>
    <scope>NUCLEOTIDE SEQUENCE</scope>
</reference>
<keyword evidence="6" id="KW-0067">ATP-binding</keyword>
<evidence type="ECO:0000313" key="10">
    <source>
        <dbReference type="Proteomes" id="UP000688137"/>
    </source>
</evidence>
<dbReference type="NCBIfam" id="NF041083">
    <property type="entry name" value="thermosome_beta"/>
    <property type="match status" value="1"/>
</dbReference>
<dbReference type="Pfam" id="PF00118">
    <property type="entry name" value="Cpn60_TCP1"/>
    <property type="match status" value="1"/>
</dbReference>
<keyword evidence="4" id="KW-0963">Cytoplasm</keyword>
<dbReference type="EMBL" id="CAJJDM010000032">
    <property type="protein sequence ID" value="CAD8062303.1"/>
    <property type="molecule type" value="Genomic_DNA"/>
</dbReference>
<evidence type="ECO:0000256" key="3">
    <source>
        <dbReference type="ARBA" id="ARBA00014424"/>
    </source>
</evidence>
<sequence length="545" mass="59783">MSALGIRGERDQGQDVRTSNVTAVMAIANVVKTSLGPQGLDKMLVDEIGDVVITNDGATILKQLEVEHPAAKVIVELSQLQDKEVGDGTTSVVILAAELLKRANELIKIKVHPTTIISGYKLAARQAVKYIQSHLVHKITEDDTEILFNAAKTSMNSKIIGSESHIFAKLAVDAVRLIKTQGLISGKPKYPIQSINIVKSHGQSSNQSELVKGYVIQLQRASQQMVTKVKNAKIACLDINLNKFKMQMGVQILVDDPQNLEKIRKKEMDVLKERIHLLLSSGANVILTSKGMDDLANKYLVEAGAIGLRRVPKEHLRRIARATGAKIITTFANEESGESFEISSLGEAEEVYEEAIGDNDYIFFKGMKKEQSASIILRGANEMMTDEIERSMHDSLCVVKRTLESGSVVAGGGAVEMALSIYLDDFSRTLDTIEQIAVAEFAEALTCIPKILATNAAKDSIDLISKLRVLHSKSQSTQVDDKGFKYSGLDLVKGEVRHNLRHGILEPTVSKVKAIKFATEAAITILRIDDMIKLEPKKEQMPGRH</sequence>
<dbReference type="NCBIfam" id="NF041082">
    <property type="entry name" value="thermosome_alpha"/>
    <property type="match status" value="1"/>
</dbReference>
<dbReference type="InterPro" id="IPR054827">
    <property type="entry name" value="thermosome_alpha"/>
</dbReference>
<dbReference type="PROSITE" id="PS00995">
    <property type="entry name" value="TCP1_3"/>
    <property type="match status" value="1"/>
</dbReference>
<dbReference type="FunFam" id="3.50.7.10:FF:000009">
    <property type="entry name" value="T-complex protein 1 subunit alpha"/>
    <property type="match status" value="1"/>
</dbReference>
<dbReference type="InterPro" id="IPR012715">
    <property type="entry name" value="Chap_CCT_alpha"/>
</dbReference>
<organism evidence="9 10">
    <name type="scientific">Paramecium primaurelia</name>
    <dbReference type="NCBI Taxonomy" id="5886"/>
    <lineage>
        <taxon>Eukaryota</taxon>
        <taxon>Sar</taxon>
        <taxon>Alveolata</taxon>
        <taxon>Ciliophora</taxon>
        <taxon>Intramacronucleata</taxon>
        <taxon>Oligohymenophorea</taxon>
        <taxon>Peniculida</taxon>
        <taxon>Parameciidae</taxon>
        <taxon>Paramecium</taxon>
    </lineage>
</organism>
<dbReference type="CDD" id="cd03335">
    <property type="entry name" value="TCP1_alpha"/>
    <property type="match status" value="1"/>
</dbReference>
<accession>A0A8S1L9E3</accession>
<evidence type="ECO:0000256" key="5">
    <source>
        <dbReference type="ARBA" id="ARBA00022741"/>
    </source>
</evidence>
<name>A0A8S1L9E3_PARPR</name>
<dbReference type="OMA" id="TSMGSWE"/>
<dbReference type="GO" id="GO:0051082">
    <property type="term" value="F:unfolded protein binding"/>
    <property type="evidence" value="ECO:0007669"/>
    <property type="project" value="InterPro"/>
</dbReference>
<dbReference type="FunFam" id="1.10.560.10:FF:000070">
    <property type="entry name" value="Uncharacterized protein"/>
    <property type="match status" value="1"/>
</dbReference>
<dbReference type="GO" id="GO:0140662">
    <property type="term" value="F:ATP-dependent protein folding chaperone"/>
    <property type="evidence" value="ECO:0007669"/>
    <property type="project" value="InterPro"/>
</dbReference>
<dbReference type="PROSITE" id="PS00750">
    <property type="entry name" value="TCP1_1"/>
    <property type="match status" value="1"/>
</dbReference>
<evidence type="ECO:0000256" key="4">
    <source>
        <dbReference type="ARBA" id="ARBA00022490"/>
    </source>
</evidence>
<dbReference type="GO" id="GO:0005524">
    <property type="term" value="F:ATP binding"/>
    <property type="evidence" value="ECO:0007669"/>
    <property type="project" value="UniProtKB-KW"/>
</dbReference>
<keyword evidence="7" id="KW-0143">Chaperone</keyword>
<dbReference type="InterPro" id="IPR002194">
    <property type="entry name" value="Chaperonin_TCP-1_CS"/>
</dbReference>
<proteinExistence type="inferred from homology"/>
<evidence type="ECO:0000256" key="2">
    <source>
        <dbReference type="ARBA" id="ARBA00008020"/>
    </source>
</evidence>
<dbReference type="InterPro" id="IPR002423">
    <property type="entry name" value="Cpn60/GroEL/TCP-1"/>
</dbReference>
<keyword evidence="5" id="KW-0547">Nucleotide-binding</keyword>
<dbReference type="NCBIfam" id="TIGR02340">
    <property type="entry name" value="chap_CCT_alpha"/>
    <property type="match status" value="1"/>
</dbReference>
<dbReference type="Proteomes" id="UP000688137">
    <property type="component" value="Unassembled WGS sequence"/>
</dbReference>
<protein>
    <recommendedName>
        <fullName evidence="3">T-complex protein 1 subunit alpha</fullName>
    </recommendedName>
    <alternativeName>
        <fullName evidence="8">CCT-alpha</fullName>
    </alternativeName>
</protein>
<dbReference type="InterPro" id="IPR017998">
    <property type="entry name" value="Chaperone_TCP-1"/>
</dbReference>
<evidence type="ECO:0000256" key="1">
    <source>
        <dbReference type="ARBA" id="ARBA00004496"/>
    </source>
</evidence>
<dbReference type="GO" id="GO:0005737">
    <property type="term" value="C:cytoplasm"/>
    <property type="evidence" value="ECO:0007669"/>
    <property type="project" value="UniProtKB-SubCell"/>
</dbReference>
<dbReference type="PANTHER" id="PTHR11353">
    <property type="entry name" value="CHAPERONIN"/>
    <property type="match status" value="1"/>
</dbReference>
<dbReference type="InterPro" id="IPR053374">
    <property type="entry name" value="TCP-1_chaperonin"/>
</dbReference>
<evidence type="ECO:0000256" key="7">
    <source>
        <dbReference type="ARBA" id="ARBA00023186"/>
    </source>
</evidence>
<evidence type="ECO:0000256" key="6">
    <source>
        <dbReference type="ARBA" id="ARBA00022840"/>
    </source>
</evidence>
<evidence type="ECO:0000256" key="8">
    <source>
        <dbReference type="ARBA" id="ARBA00030049"/>
    </source>
</evidence>
<gene>
    <name evidence="9" type="ORF">PPRIM_AZ9-3.1.T0330069</name>
</gene>
<evidence type="ECO:0000313" key="9">
    <source>
        <dbReference type="EMBL" id="CAD8062303.1"/>
    </source>
</evidence>
<comment type="subcellular location">
    <subcellularLocation>
        <location evidence="1">Cytoplasm</location>
    </subcellularLocation>
</comment>
<dbReference type="GO" id="GO:0016887">
    <property type="term" value="F:ATP hydrolysis activity"/>
    <property type="evidence" value="ECO:0007669"/>
    <property type="project" value="InterPro"/>
</dbReference>
<dbReference type="AlphaFoldDB" id="A0A8S1L9E3"/>
<keyword evidence="10" id="KW-1185">Reference proteome</keyword>